<dbReference type="RefSeq" id="WP_002703320.1">
    <property type="nucleotide sequence ID" value="NZ_AGRW01000041.1"/>
</dbReference>
<evidence type="ECO:0000313" key="3">
    <source>
        <dbReference type="Proteomes" id="UP000003571"/>
    </source>
</evidence>
<reference evidence="2 3" key="1">
    <citation type="submission" date="2011-09" db="EMBL/GenBank/DDBJ databases">
        <title>The draft genome of Treponema saccharophilum DSM 2985.</title>
        <authorList>
            <consortium name="US DOE Joint Genome Institute (JGI-PGF)"/>
            <person name="Lucas S."/>
            <person name="Copeland A."/>
            <person name="Lapidus A."/>
            <person name="Glavina del Rio T."/>
            <person name="Dalin E."/>
            <person name="Tice H."/>
            <person name="Bruce D."/>
            <person name="Goodwin L."/>
            <person name="Pitluck S."/>
            <person name="Peters L."/>
            <person name="Kyrpides N."/>
            <person name="Mavromatis K."/>
            <person name="Ivanova N."/>
            <person name="Markowitz V."/>
            <person name="Cheng J.-F."/>
            <person name="Hugenholtz P."/>
            <person name="Woyke T."/>
            <person name="Wu D."/>
            <person name="Gronow S."/>
            <person name="Wellnitz S."/>
            <person name="Brambilla E."/>
            <person name="Klenk H.-P."/>
            <person name="Eisen J.A."/>
        </authorList>
    </citation>
    <scope>NUCLEOTIDE SEQUENCE [LARGE SCALE GENOMIC DNA]</scope>
    <source>
        <strain evidence="2 3">DSM 2985</strain>
    </source>
</reference>
<dbReference type="PATRIC" id="fig|907348.3.peg.947"/>
<sequence>MITDEVFGELQYKTMWHKKDCYNLYGKDFEIDLLIQDEETQAPSQLQKQAYSEFIQKKNALQKEIERKIFEYYQTVFEDYREMFEENADLYAPKINSPEQLKGFVKPQTIMIPKQKENRIINILLKTKWDLETGIGIQLVDENISIIGTQSDVL</sequence>
<protein>
    <recommendedName>
        <fullName evidence="1">DUF6985 domain-containing protein</fullName>
    </recommendedName>
</protein>
<dbReference type="STRING" id="907348.TresaDRAFT_1496"/>
<organism evidence="2 3">
    <name type="scientific">Treponema saccharophilum DSM 2985</name>
    <dbReference type="NCBI Taxonomy" id="907348"/>
    <lineage>
        <taxon>Bacteria</taxon>
        <taxon>Pseudomonadati</taxon>
        <taxon>Spirochaetota</taxon>
        <taxon>Spirochaetia</taxon>
        <taxon>Spirochaetales</taxon>
        <taxon>Treponemataceae</taxon>
        <taxon>Treponema</taxon>
    </lineage>
</organism>
<dbReference type="OrthoDB" id="3477708at2"/>
<dbReference type="InterPro" id="IPR054254">
    <property type="entry name" value="DUF6985"/>
</dbReference>
<gene>
    <name evidence="2" type="ORF">TresaDRAFT_1496</name>
</gene>
<name>H7EJJ4_9SPIR</name>
<accession>H7EJJ4</accession>
<dbReference type="Proteomes" id="UP000003571">
    <property type="component" value="Unassembled WGS sequence"/>
</dbReference>
<dbReference type="AlphaFoldDB" id="H7EJJ4"/>
<comment type="caution">
    <text evidence="2">The sequence shown here is derived from an EMBL/GenBank/DDBJ whole genome shotgun (WGS) entry which is preliminary data.</text>
</comment>
<evidence type="ECO:0000313" key="2">
    <source>
        <dbReference type="EMBL" id="EIC02232.1"/>
    </source>
</evidence>
<feature type="domain" description="DUF6985" evidence="1">
    <location>
        <begin position="6"/>
        <end position="153"/>
    </location>
</feature>
<dbReference type="Pfam" id="PF22481">
    <property type="entry name" value="DUF6985"/>
    <property type="match status" value="1"/>
</dbReference>
<proteinExistence type="predicted"/>
<keyword evidence="3" id="KW-1185">Reference proteome</keyword>
<dbReference type="eggNOG" id="ENOG50332EY">
    <property type="taxonomic scope" value="Bacteria"/>
</dbReference>
<dbReference type="EMBL" id="AGRW01000041">
    <property type="protein sequence ID" value="EIC02232.1"/>
    <property type="molecule type" value="Genomic_DNA"/>
</dbReference>
<evidence type="ECO:0000259" key="1">
    <source>
        <dbReference type="Pfam" id="PF22481"/>
    </source>
</evidence>